<evidence type="ECO:0000256" key="2">
    <source>
        <dbReference type="ARBA" id="ARBA00006993"/>
    </source>
</evidence>
<name>A0A6A1WJ75_9ROSI</name>
<feature type="region of interest" description="Disordered" evidence="7">
    <location>
        <begin position="1006"/>
        <end position="1030"/>
    </location>
</feature>
<dbReference type="PROSITE" id="PS51082">
    <property type="entry name" value="WH2"/>
    <property type="match status" value="1"/>
</dbReference>
<dbReference type="Gene3D" id="6.10.280.150">
    <property type="match status" value="1"/>
</dbReference>
<evidence type="ECO:0000256" key="1">
    <source>
        <dbReference type="ARBA" id="ARBA00004245"/>
    </source>
</evidence>
<dbReference type="GO" id="GO:0034237">
    <property type="term" value="F:protein kinase A regulatory subunit binding"/>
    <property type="evidence" value="ECO:0007669"/>
    <property type="project" value="TreeGrafter"/>
</dbReference>
<proteinExistence type="inferred from homology"/>
<dbReference type="GO" id="GO:2000601">
    <property type="term" value="P:positive regulation of Arp2/3 complex-mediated actin nucleation"/>
    <property type="evidence" value="ECO:0007669"/>
    <property type="project" value="TreeGrafter"/>
</dbReference>
<keyword evidence="4 6" id="KW-0206">Cytoskeleton</keyword>
<comment type="caution">
    <text evidence="9">The sequence shown here is derived from an EMBL/GenBank/DDBJ whole genome shotgun (WGS) entry which is preliminary data.</text>
</comment>
<dbReference type="PANTHER" id="PTHR12902">
    <property type="entry name" value="WASP-1"/>
    <property type="match status" value="1"/>
</dbReference>
<dbReference type="GO" id="GO:0005737">
    <property type="term" value="C:cytoplasm"/>
    <property type="evidence" value="ECO:0007669"/>
    <property type="project" value="UniProtKB-ARBA"/>
</dbReference>
<dbReference type="Proteomes" id="UP000516437">
    <property type="component" value="Chromosome 2"/>
</dbReference>
<feature type="region of interest" description="Disordered" evidence="7">
    <location>
        <begin position="299"/>
        <end position="318"/>
    </location>
</feature>
<dbReference type="OrthoDB" id="1929108at2759"/>
<comment type="similarity">
    <text evidence="2 6">Belongs to the SCAR/WAVE family.</text>
</comment>
<dbReference type="GO" id="GO:0005856">
    <property type="term" value="C:cytoskeleton"/>
    <property type="evidence" value="ECO:0007669"/>
    <property type="project" value="UniProtKB-SubCell"/>
</dbReference>
<feature type="region of interest" description="Disordered" evidence="7">
    <location>
        <begin position="1420"/>
        <end position="1445"/>
    </location>
</feature>
<evidence type="ECO:0000256" key="5">
    <source>
        <dbReference type="ARBA" id="ARBA00055640"/>
    </source>
</evidence>
<protein>
    <recommendedName>
        <fullName evidence="6">Protein SCAR</fullName>
    </recommendedName>
    <alternativeName>
        <fullName evidence="6">Protein WAVE</fullName>
    </alternativeName>
</protein>
<organism evidence="9 10">
    <name type="scientific">Morella rubra</name>
    <name type="common">Chinese bayberry</name>
    <dbReference type="NCBI Taxonomy" id="262757"/>
    <lineage>
        <taxon>Eukaryota</taxon>
        <taxon>Viridiplantae</taxon>
        <taxon>Streptophyta</taxon>
        <taxon>Embryophyta</taxon>
        <taxon>Tracheophyta</taxon>
        <taxon>Spermatophyta</taxon>
        <taxon>Magnoliopsida</taxon>
        <taxon>eudicotyledons</taxon>
        <taxon>Gunneridae</taxon>
        <taxon>Pentapetalae</taxon>
        <taxon>rosids</taxon>
        <taxon>fabids</taxon>
        <taxon>Fagales</taxon>
        <taxon>Myricaceae</taxon>
        <taxon>Morella</taxon>
    </lineage>
</organism>
<feature type="compositionally biased region" description="Polar residues" evidence="7">
    <location>
        <begin position="1254"/>
        <end position="1268"/>
    </location>
</feature>
<evidence type="ECO:0000256" key="7">
    <source>
        <dbReference type="SAM" id="MobiDB-lite"/>
    </source>
</evidence>
<dbReference type="GO" id="GO:0071933">
    <property type="term" value="F:Arp2/3 complex binding"/>
    <property type="evidence" value="ECO:0007669"/>
    <property type="project" value="TreeGrafter"/>
</dbReference>
<keyword evidence="3 6" id="KW-0963">Cytoplasm</keyword>
<dbReference type="EMBL" id="RXIC02000020">
    <property type="protein sequence ID" value="KAB1224516.1"/>
    <property type="molecule type" value="Genomic_DNA"/>
</dbReference>
<evidence type="ECO:0000313" key="10">
    <source>
        <dbReference type="Proteomes" id="UP000516437"/>
    </source>
</evidence>
<feature type="compositionally biased region" description="Acidic residues" evidence="7">
    <location>
        <begin position="1434"/>
        <end position="1445"/>
    </location>
</feature>
<feature type="domain" description="WH2" evidence="8">
    <location>
        <begin position="1395"/>
        <end position="1413"/>
    </location>
</feature>
<comment type="function">
    <text evidence="5">Involved in regulation of actin and microtubule organization. Part of a WAVE complex that activates the Arp2/3 complex. Regulates trichome branch positioning and expansion.</text>
</comment>
<feature type="region of interest" description="Disordered" evidence="7">
    <location>
        <begin position="1250"/>
        <end position="1362"/>
    </location>
</feature>
<dbReference type="GO" id="GO:0030036">
    <property type="term" value="P:actin cytoskeleton organization"/>
    <property type="evidence" value="ECO:0007669"/>
    <property type="project" value="UniProtKB-UniRule"/>
</dbReference>
<accession>A0A6A1WJ75</accession>
<feature type="compositionally biased region" description="Basic and acidic residues" evidence="7">
    <location>
        <begin position="1269"/>
        <end position="1282"/>
    </location>
</feature>
<dbReference type="InterPro" id="IPR003124">
    <property type="entry name" value="WH2_dom"/>
</dbReference>
<evidence type="ECO:0000256" key="4">
    <source>
        <dbReference type="ARBA" id="ARBA00023212"/>
    </source>
</evidence>
<keyword evidence="6" id="KW-0009">Actin-binding</keyword>
<evidence type="ECO:0000256" key="3">
    <source>
        <dbReference type="ARBA" id="ARBA00022490"/>
    </source>
</evidence>
<feature type="region of interest" description="Disordered" evidence="7">
    <location>
        <begin position="953"/>
        <end position="987"/>
    </location>
</feature>
<evidence type="ECO:0000256" key="6">
    <source>
        <dbReference type="RuleBase" id="RU367034"/>
    </source>
</evidence>
<evidence type="ECO:0000313" key="9">
    <source>
        <dbReference type="EMBL" id="KAB1224516.1"/>
    </source>
</evidence>
<keyword evidence="10" id="KW-1185">Reference proteome</keyword>
<evidence type="ECO:0000259" key="8">
    <source>
        <dbReference type="PROSITE" id="PS51082"/>
    </source>
</evidence>
<reference evidence="9 10" key="1">
    <citation type="journal article" date="2019" name="Plant Biotechnol. J.">
        <title>The red bayberry genome and genetic basis of sex determination.</title>
        <authorList>
            <person name="Jia H.M."/>
            <person name="Jia H.J."/>
            <person name="Cai Q.L."/>
            <person name="Wang Y."/>
            <person name="Zhao H.B."/>
            <person name="Yang W.F."/>
            <person name="Wang G.Y."/>
            <person name="Li Y.H."/>
            <person name="Zhan D.L."/>
            <person name="Shen Y.T."/>
            <person name="Niu Q.F."/>
            <person name="Chang L."/>
            <person name="Qiu J."/>
            <person name="Zhao L."/>
            <person name="Xie H.B."/>
            <person name="Fu W.Y."/>
            <person name="Jin J."/>
            <person name="Li X.W."/>
            <person name="Jiao Y."/>
            <person name="Zhou C.C."/>
            <person name="Tu T."/>
            <person name="Chai C.Y."/>
            <person name="Gao J.L."/>
            <person name="Fan L.J."/>
            <person name="van de Weg E."/>
            <person name="Wang J.Y."/>
            <person name="Gao Z.S."/>
        </authorList>
    </citation>
    <scope>NUCLEOTIDE SEQUENCE [LARGE SCALE GENOMIC DNA]</scope>
    <source>
        <tissue evidence="9">Leaves</tissue>
    </source>
</reference>
<dbReference type="Gene3D" id="1.20.5.340">
    <property type="match status" value="1"/>
</dbReference>
<dbReference type="GO" id="GO:0003779">
    <property type="term" value="F:actin binding"/>
    <property type="evidence" value="ECO:0007669"/>
    <property type="project" value="UniProtKB-UniRule"/>
</dbReference>
<dbReference type="InterPro" id="IPR028288">
    <property type="entry name" value="SCAR/WAVE_fam"/>
</dbReference>
<dbReference type="FunFam" id="1.20.5.340:FF:000045">
    <property type="entry name" value="SCAR family protein"/>
    <property type="match status" value="1"/>
</dbReference>
<feature type="compositionally biased region" description="Polar residues" evidence="7">
    <location>
        <begin position="1013"/>
        <end position="1030"/>
    </location>
</feature>
<feature type="compositionally biased region" description="Polar residues" evidence="7">
    <location>
        <begin position="1314"/>
        <end position="1324"/>
    </location>
</feature>
<sequence length="1445" mass="157953">MPLTRYQIRNEYSLADPELYRAADRDDPEALLEGVAMAGLVGVLRQLGDLAEFAAEIFHDLHEEVMVTAARGHGLMVRVQQLEAEVPSIEKALLSQTNHSLFFSNGGVDWHPNQRMEQNLITRGDLPRFVMDSYEECRGPPRLFLLDKFDVAGAGACLKRYTDPSFFKVEAASSGSATAEAQREKRIRKVKKKGSRWRNGETPEVQHPSHAKLHQLFLEERAGNGYSDSARLVKLKRRQLNGSPFDSKAGKSYMEKYLEPPTPEQKVVHEISITSLSKLTVDDSSESALEVLEIGTVSPAKKSTQEKNSECSSPDAQEVVSNPYMDQLNEDLIGRQIVEVPEPADDADTDDVSSSTLCKVAIEEKMAVDGELKRDGSVEGYHSDDLTSELDNYMDALATMESEMDTDNEYRPKKNMGLLTVRKRGRNSDGNEGNLELQAQFSESQSFGNSSASDYGYSSFKYNRSSFSDSDTLSSLAENAASGGDGAAKVFPTVETCAADSTDMASSQLMDESPRTKLHEHALPNDTGIEKEKIPDLGEASCSLWRTDSKPVLLPLDHGVHSSLDTLVGPEIEEATSDGINQGSKLLDTYENETILDDNRAVCSNVASQTMNDIHFIDSAKSHLDGEDTKVLSDALLDLSDVSELTPDNKGTDNSLNKVLQTESADEDYSENLVDVKQCLCSDFPVEEMLSDVVPNTCATDMVELDDTVSKGYDAVLANGINLINLTPMGETQKTHNLEEQRSSDLTEIVPELELASAESGVPFSEVKSDTDQIPRAVDIEEIGKSTCSAEAVGGDAVPLELPHHCPIYTGPEEVLLDAVEPKPVIADVSSSAAAVTDTDDDPNDLNCLSPDLGSSISGNHMDLQESLSGFSDSHKEEMEFNMAVSPEWHTDIETQKTVNQLDFLPADNPYKSGSSEHCHLKTVDGDGESTLVEKNRHSLSDNDVIQVPTYSVPSNQQSESTSPHQSHLLENSDDGVSSPTHCLQESGTPLEKLSQFEADQVKVESLQEDEATYSSSKLQSEQTQSPNHVNQQRCEQIQSSNHLKERCFDASSESCAGQLPCPPLTLEFLSQSADLVLNGSKEARDQVESALPSLGLLPDAAKVNLEEAPPLPPLPPMQWRMGKAQNASLACQRDLVEANQHVFPAFQPFPDEKDQFCFTASDAGIMQHQNPFLAIMAVEEEKSQPVSEQSHNLAQLIPLSFQLPISDSDADCQSNCLPLEEAQTLNPFLTSPLIPAGKPELGFLALGGEKADSNSIPFTPVPTTEYITSRRDPESSEEKPIEPFNQLGPETGSEDQKLQPTLQYHSEGERQNPSDTSMPPQTTEAEHPQHDLLNSDGETPQVTGVEVGKPNGNTALKIPRPPKPLIDAVAAHDKSKMRKVAERVCPRIGPKVDERDSLLEQIRTKSFNLKPAVVARPSIRGPRTNLKAYAGSDSDDDSDSWSDA</sequence>
<dbReference type="PANTHER" id="PTHR12902:SF1">
    <property type="entry name" value="WISKOTT-ALDRICH SYNDROME PROTEIN FAMILY MEMBER"/>
    <property type="match status" value="1"/>
</dbReference>
<gene>
    <name evidence="9" type="ORF">CJ030_MR2G016405</name>
</gene>
<comment type="subcellular location">
    <subcellularLocation>
        <location evidence="1 6">Cytoplasm</location>
        <location evidence="1 6">Cytoskeleton</location>
    </subcellularLocation>
</comment>